<dbReference type="PANTHER" id="PTHR43228">
    <property type="entry name" value="TWO-COMPONENT RESPONSE REGULATOR"/>
    <property type="match status" value="1"/>
</dbReference>
<keyword evidence="3" id="KW-1185">Reference proteome</keyword>
<evidence type="ECO:0000313" key="2">
    <source>
        <dbReference type="EMBL" id="SMH70407.1"/>
    </source>
</evidence>
<evidence type="ECO:0000313" key="3">
    <source>
        <dbReference type="Proteomes" id="UP000230607"/>
    </source>
</evidence>
<name>A0A2H1FCC5_9ARCH</name>
<dbReference type="Proteomes" id="UP000230607">
    <property type="component" value="Chromosome 1"/>
</dbReference>
<proteinExistence type="predicted"/>
<dbReference type="Gene3D" id="3.40.50.2300">
    <property type="match status" value="1"/>
</dbReference>
<dbReference type="SMART" id="SM00448">
    <property type="entry name" value="REC"/>
    <property type="match status" value="1"/>
</dbReference>
<dbReference type="InterPro" id="IPR011006">
    <property type="entry name" value="CheY-like_superfamily"/>
</dbReference>
<dbReference type="SUPFAM" id="SSF52172">
    <property type="entry name" value="CheY-like"/>
    <property type="match status" value="1"/>
</dbReference>
<dbReference type="PROSITE" id="PS50110">
    <property type="entry name" value="RESPONSE_REGULATORY"/>
    <property type="match status" value="1"/>
</dbReference>
<dbReference type="CDD" id="cd00156">
    <property type="entry name" value="REC"/>
    <property type="match status" value="1"/>
</dbReference>
<dbReference type="InterPro" id="IPR001789">
    <property type="entry name" value="Sig_transdc_resp-reg_receiver"/>
</dbReference>
<protein>
    <submittedName>
        <fullName evidence="2">Response regulator receiver protein</fullName>
    </submittedName>
</protein>
<feature type="domain" description="Response regulatory" evidence="1">
    <location>
        <begin position="18"/>
        <end position="133"/>
    </location>
</feature>
<dbReference type="AlphaFoldDB" id="A0A2H1FCC5"/>
<gene>
    <name evidence="2" type="ORF">NCS_10214</name>
</gene>
<evidence type="ECO:0000259" key="1">
    <source>
        <dbReference type="PROSITE" id="PS50110"/>
    </source>
</evidence>
<dbReference type="InterPro" id="IPR052048">
    <property type="entry name" value="ST_Response_Regulator"/>
</dbReference>
<accession>A0A2H1FCC5</accession>
<reference evidence="3" key="1">
    <citation type="submission" date="2017-03" db="EMBL/GenBank/DDBJ databases">
        <authorList>
            <person name="Herbold C."/>
        </authorList>
    </citation>
    <scope>NUCLEOTIDE SEQUENCE [LARGE SCALE GENOMIC DNA]</scope>
</reference>
<dbReference type="RefSeq" id="WP_231911817.1">
    <property type="nucleotide sequence ID" value="NZ_LT841358.1"/>
</dbReference>
<dbReference type="PANTHER" id="PTHR43228:SF1">
    <property type="entry name" value="TWO-COMPONENT RESPONSE REGULATOR ARR22"/>
    <property type="match status" value="1"/>
</dbReference>
<organism evidence="2 3">
    <name type="scientific">Candidatus Nitrosotalea okcheonensis</name>
    <dbReference type="NCBI Taxonomy" id="1903276"/>
    <lineage>
        <taxon>Archaea</taxon>
        <taxon>Nitrososphaerota</taxon>
        <taxon>Nitrososphaeria</taxon>
        <taxon>Nitrosotaleales</taxon>
        <taxon>Nitrosotaleaceae</taxon>
        <taxon>Nitrosotalea</taxon>
    </lineage>
</organism>
<dbReference type="EMBL" id="LT841358">
    <property type="protein sequence ID" value="SMH70407.1"/>
    <property type="molecule type" value="Genomic_DNA"/>
</dbReference>
<dbReference type="Pfam" id="PF00072">
    <property type="entry name" value="Response_reg"/>
    <property type="match status" value="1"/>
</dbReference>
<sequence length="139" mass="15668">MVKVFYQSHSGSMDNPITAIVIDDDKDTVSVLSDFLQIKGIKVIGKGYDGLEAVEIYKRLKPDAVFIDVMMETCDGLYALEKIREIHPDALVIMVTADLTNDTHEKLLDLRASAIIYKPYDINEIMRALDKLYTIRVAS</sequence>
<dbReference type="GO" id="GO:0000160">
    <property type="term" value="P:phosphorelay signal transduction system"/>
    <property type="evidence" value="ECO:0007669"/>
    <property type="project" value="InterPro"/>
</dbReference>